<reference evidence="1" key="1">
    <citation type="journal article" date="2023" name="Science">
        <title>Elucidation of the pathway for biosynthesis of saponin adjuvants from the soapbark tree.</title>
        <authorList>
            <person name="Reed J."/>
            <person name="Orme A."/>
            <person name="El-Demerdash A."/>
            <person name="Owen C."/>
            <person name="Martin L.B.B."/>
            <person name="Misra R.C."/>
            <person name="Kikuchi S."/>
            <person name="Rejzek M."/>
            <person name="Martin A.C."/>
            <person name="Harkess A."/>
            <person name="Leebens-Mack J."/>
            <person name="Louveau T."/>
            <person name="Stephenson M.J."/>
            <person name="Osbourn A."/>
        </authorList>
    </citation>
    <scope>NUCLEOTIDE SEQUENCE</scope>
    <source>
        <strain evidence="1">S10</strain>
    </source>
</reference>
<dbReference type="KEGG" id="qsa:O6P43_009299"/>
<comment type="caution">
    <text evidence="1">The sequence shown here is derived from an EMBL/GenBank/DDBJ whole genome shotgun (WGS) entry which is preliminary data.</text>
</comment>
<evidence type="ECO:0000313" key="2">
    <source>
        <dbReference type="Proteomes" id="UP001163823"/>
    </source>
</evidence>
<keyword evidence="2" id="KW-1185">Reference proteome</keyword>
<gene>
    <name evidence="1" type="ORF">O6P43_009299</name>
</gene>
<dbReference type="EMBL" id="JARAOO010000004">
    <property type="protein sequence ID" value="KAJ7971238.1"/>
    <property type="molecule type" value="Genomic_DNA"/>
</dbReference>
<name>A0AAD7PXZ0_QUISA</name>
<protein>
    <submittedName>
        <fullName evidence="1">Protein ABHD17C isoform X2</fullName>
    </submittedName>
</protein>
<proteinExistence type="predicted"/>
<organism evidence="1 2">
    <name type="scientific">Quillaja saponaria</name>
    <name type="common">Soap bark tree</name>
    <dbReference type="NCBI Taxonomy" id="32244"/>
    <lineage>
        <taxon>Eukaryota</taxon>
        <taxon>Viridiplantae</taxon>
        <taxon>Streptophyta</taxon>
        <taxon>Embryophyta</taxon>
        <taxon>Tracheophyta</taxon>
        <taxon>Spermatophyta</taxon>
        <taxon>Magnoliopsida</taxon>
        <taxon>eudicotyledons</taxon>
        <taxon>Gunneridae</taxon>
        <taxon>Pentapetalae</taxon>
        <taxon>rosids</taxon>
        <taxon>fabids</taxon>
        <taxon>Fabales</taxon>
        <taxon>Quillajaceae</taxon>
        <taxon>Quillaja</taxon>
    </lineage>
</organism>
<sequence>MDIPVDIYEIIDKIHCVNCKWYFISLCVRVCPGKGKKLCIHMGHQIKLWIAPMGNNFGSFASKNLNPYG</sequence>
<evidence type="ECO:0000313" key="1">
    <source>
        <dbReference type="EMBL" id="KAJ7971238.1"/>
    </source>
</evidence>
<dbReference type="Proteomes" id="UP001163823">
    <property type="component" value="Chromosome 4"/>
</dbReference>
<dbReference type="AlphaFoldDB" id="A0AAD7PXZ0"/>
<accession>A0AAD7PXZ0</accession>